<organism evidence="1 2">
    <name type="scientific">Methyloceanibacter superfactus</name>
    <dbReference type="NCBI Taxonomy" id="1774969"/>
    <lineage>
        <taxon>Bacteria</taxon>
        <taxon>Pseudomonadati</taxon>
        <taxon>Pseudomonadota</taxon>
        <taxon>Alphaproteobacteria</taxon>
        <taxon>Hyphomicrobiales</taxon>
        <taxon>Hyphomicrobiaceae</taxon>
        <taxon>Methyloceanibacter</taxon>
    </lineage>
</organism>
<comment type="caution">
    <text evidence="1">The sequence shown here is derived from an EMBL/GenBank/DDBJ whole genome shotgun (WGS) entry which is preliminary data.</text>
</comment>
<protein>
    <recommendedName>
        <fullName evidence="3">Alkaline proteinase inhibitor/ Outer membrane lipoprotein Omp19 domain-containing protein</fullName>
    </recommendedName>
</protein>
<dbReference type="Proteomes" id="UP000094472">
    <property type="component" value="Unassembled WGS sequence"/>
</dbReference>
<dbReference type="AlphaFoldDB" id="A0A1E3W4X2"/>
<sequence>MALLAIGLCLETEAGATSLEGVWSGSGVVNPKDGPRETVRCRLSYKQETEKVFSLTATCATHSRKVQQTGQLLKVGPTSYVGDFYNSGYDISGRVRVVVKGSAQTVTFQSAKGSGSVELRKR</sequence>
<reference evidence="1 2" key="1">
    <citation type="journal article" date="2016" name="Environ. Microbiol.">
        <title>New Methyloceanibacter diversity from North Sea sediments includes methanotroph containing solely the soluble methane monooxygenase.</title>
        <authorList>
            <person name="Vekeman B."/>
            <person name="Kerckhof F.M."/>
            <person name="Cremers G."/>
            <person name="de Vos P."/>
            <person name="Vandamme P."/>
            <person name="Boon N."/>
            <person name="Op den Camp H.J."/>
            <person name="Heylen K."/>
        </authorList>
    </citation>
    <scope>NUCLEOTIDE SEQUENCE [LARGE SCALE GENOMIC DNA]</scope>
    <source>
        <strain evidence="1 2">R-67175</strain>
    </source>
</reference>
<accession>A0A1E3W4X2</accession>
<keyword evidence="2" id="KW-1185">Reference proteome</keyword>
<evidence type="ECO:0000313" key="2">
    <source>
        <dbReference type="Proteomes" id="UP000094472"/>
    </source>
</evidence>
<dbReference type="STRING" id="1774969.AUC69_07555"/>
<name>A0A1E3W4X2_9HYPH</name>
<gene>
    <name evidence="1" type="ORF">AUC69_07555</name>
</gene>
<evidence type="ECO:0008006" key="3">
    <source>
        <dbReference type="Google" id="ProtNLM"/>
    </source>
</evidence>
<dbReference type="EMBL" id="LPWF01000011">
    <property type="protein sequence ID" value="ODS00834.1"/>
    <property type="molecule type" value="Genomic_DNA"/>
</dbReference>
<proteinExistence type="predicted"/>
<evidence type="ECO:0000313" key="1">
    <source>
        <dbReference type="EMBL" id="ODS00834.1"/>
    </source>
</evidence>